<keyword evidence="2" id="KW-1185">Reference proteome</keyword>
<dbReference type="Proteomes" id="UP001497535">
    <property type="component" value="Unassembled WGS sequence"/>
</dbReference>
<proteinExistence type="predicted"/>
<sequence>MSNVKILDGANIKNSIILNNSQIGEQVNISMCIITPKQKIPKKAKINSSTICEEKEMNLNICE</sequence>
<evidence type="ECO:0000313" key="1">
    <source>
        <dbReference type="EMBL" id="CAK5030272.1"/>
    </source>
</evidence>
<evidence type="ECO:0000313" key="2">
    <source>
        <dbReference type="Proteomes" id="UP001497535"/>
    </source>
</evidence>
<protein>
    <submittedName>
        <fullName evidence="1">Uncharacterized protein</fullName>
    </submittedName>
</protein>
<reference evidence="1" key="1">
    <citation type="submission" date="2023-11" db="EMBL/GenBank/DDBJ databases">
        <authorList>
            <person name="Poullet M."/>
        </authorList>
    </citation>
    <scope>NUCLEOTIDE SEQUENCE</scope>
    <source>
        <strain evidence="1">E1834</strain>
    </source>
</reference>
<organism evidence="1 2">
    <name type="scientific">Meloidogyne enterolobii</name>
    <name type="common">Root-knot nematode worm</name>
    <name type="synonym">Meloidogyne mayaguensis</name>
    <dbReference type="NCBI Taxonomy" id="390850"/>
    <lineage>
        <taxon>Eukaryota</taxon>
        <taxon>Metazoa</taxon>
        <taxon>Ecdysozoa</taxon>
        <taxon>Nematoda</taxon>
        <taxon>Chromadorea</taxon>
        <taxon>Rhabditida</taxon>
        <taxon>Tylenchina</taxon>
        <taxon>Tylenchomorpha</taxon>
        <taxon>Tylenchoidea</taxon>
        <taxon>Meloidogynidae</taxon>
        <taxon>Meloidogyninae</taxon>
        <taxon>Meloidogyne</taxon>
    </lineage>
</organism>
<dbReference type="EMBL" id="CAVMJV010000005">
    <property type="protein sequence ID" value="CAK5030272.1"/>
    <property type="molecule type" value="Genomic_DNA"/>
</dbReference>
<gene>
    <name evidence="1" type="ORF">MENTE1834_LOCUS7166</name>
</gene>
<name>A0ACB0Y400_MELEN</name>
<comment type="caution">
    <text evidence="1">The sequence shown here is derived from an EMBL/GenBank/DDBJ whole genome shotgun (WGS) entry which is preliminary data.</text>
</comment>
<accession>A0ACB0Y400</accession>